<dbReference type="EMBL" id="JAMZIH010007476">
    <property type="protein sequence ID" value="KAJ1673039.1"/>
    <property type="molecule type" value="Genomic_DNA"/>
</dbReference>
<dbReference type="Proteomes" id="UP001145114">
    <property type="component" value="Unassembled WGS sequence"/>
</dbReference>
<accession>A0ACC1HFB9</accession>
<protein>
    <submittedName>
        <fullName evidence="1">Transcription factor</fullName>
    </submittedName>
</protein>
<proteinExistence type="predicted"/>
<keyword evidence="2" id="KW-1185">Reference proteome</keyword>
<reference evidence="1" key="1">
    <citation type="submission" date="2022-06" db="EMBL/GenBank/DDBJ databases">
        <title>Phylogenomic reconstructions and comparative analyses of Kickxellomycotina fungi.</title>
        <authorList>
            <person name="Reynolds N.K."/>
            <person name="Stajich J.E."/>
            <person name="Barry K."/>
            <person name="Grigoriev I.V."/>
            <person name="Crous P."/>
            <person name="Smith M.E."/>
        </authorList>
    </citation>
    <scope>NUCLEOTIDE SEQUENCE</scope>
    <source>
        <strain evidence="1">RSA 2271</strain>
    </source>
</reference>
<evidence type="ECO:0000313" key="2">
    <source>
        <dbReference type="Proteomes" id="UP001145114"/>
    </source>
</evidence>
<organism evidence="1 2">
    <name type="scientific">Spiromyces aspiralis</name>
    <dbReference type="NCBI Taxonomy" id="68401"/>
    <lineage>
        <taxon>Eukaryota</taxon>
        <taxon>Fungi</taxon>
        <taxon>Fungi incertae sedis</taxon>
        <taxon>Zoopagomycota</taxon>
        <taxon>Kickxellomycotina</taxon>
        <taxon>Kickxellomycetes</taxon>
        <taxon>Kickxellales</taxon>
        <taxon>Kickxellaceae</taxon>
        <taxon>Spiromyces</taxon>
    </lineage>
</organism>
<evidence type="ECO:0000313" key="1">
    <source>
        <dbReference type="EMBL" id="KAJ1673039.1"/>
    </source>
</evidence>
<sequence>MLNIFLESLHNNLATDNGAASSDNSRADNFGALADPGFGFLTSNLPSSMVNLHANPNGGDPAQLAVSAGSPAATLLADLGISSTAAPDGNNSSSHAPPSSLPPPLQQQQQHSNVLTDTSPNLRFDQRPHSLSRLADDSIASSSVTSRDGEVSTTDRFFFTAADPPDGSSEDKLRQYISAKYEAGFLKPYNYVSGYARMHKFMETNLSKPNAMRILKALATFRPAFRAIASTLTDFDLLLVEEGFERMLLDYDHVFNSFGTPACLWRRTGEIYKANREFADMVGIPLHYFHDGRVGIYELLTEESSVNYWEQYGKIAFDTSQKAVLTSCVLKVAPSLIESIREEEKAVAEEEEEGNGEKGAKERKWNVTG</sequence>
<name>A0ACC1HFB9_9FUNG</name>
<feature type="non-terminal residue" evidence="1">
    <location>
        <position position="369"/>
    </location>
</feature>
<gene>
    <name evidence="1" type="primary">RDS2</name>
    <name evidence="1" type="ORF">EV182_006007</name>
</gene>
<comment type="caution">
    <text evidence="1">The sequence shown here is derived from an EMBL/GenBank/DDBJ whole genome shotgun (WGS) entry which is preliminary data.</text>
</comment>